<evidence type="ECO:0000256" key="9">
    <source>
        <dbReference type="ARBA" id="ARBA00023136"/>
    </source>
</evidence>
<dbReference type="Gene3D" id="1.20.1280.290">
    <property type="match status" value="2"/>
</dbReference>
<comment type="similarity">
    <text evidence="2">Belongs to the SWEET sugar transporter family.</text>
</comment>
<feature type="transmembrane region" description="Helical" evidence="10">
    <location>
        <begin position="108"/>
        <end position="126"/>
    </location>
</feature>
<gene>
    <name evidence="11" type="ORF">ASTO00021_LOCUS10819</name>
</gene>
<keyword evidence="6 10" id="KW-0812">Transmembrane</keyword>
<evidence type="ECO:0000256" key="6">
    <source>
        <dbReference type="ARBA" id="ARBA00022692"/>
    </source>
</evidence>
<feature type="transmembrane region" description="Helical" evidence="10">
    <location>
        <begin position="6"/>
        <end position="35"/>
    </location>
</feature>
<feature type="transmembrane region" description="Helical" evidence="10">
    <location>
        <begin position="55"/>
        <end position="74"/>
    </location>
</feature>
<keyword evidence="5" id="KW-0762">Sugar transport</keyword>
<sequence>MANNELLLFGSVSAASQLGTTLSVVPQITCILLYLSLWKTVSRFRREKTTRNLPLMPYISLAVQSILWVSYGALIESSPVVLPSLIGTLLGIYYTYSFHTNYTRNEKFLLFKHYVAAGSVLLILGFCLSQEFDIAKRYIAIMSMSFSVVFAASPLVMILTVCRDKSVSALPFDMSLLVFINGFLWILFGILVQNDEAIYIPSILGLISGLLQIVCHMLYGNPIAQFKAMLQCENSVV</sequence>
<dbReference type="EMBL" id="HBIN01014308">
    <property type="protein sequence ID" value="CAE0440684.1"/>
    <property type="molecule type" value="Transcribed_RNA"/>
</dbReference>
<evidence type="ECO:0000256" key="2">
    <source>
        <dbReference type="ARBA" id="ARBA00007809"/>
    </source>
</evidence>
<dbReference type="PANTHER" id="PTHR10791:SF30">
    <property type="entry name" value="SUGAR TRANSPORTER SWEET1"/>
    <property type="match status" value="1"/>
</dbReference>
<protein>
    <recommendedName>
        <fullName evidence="12">Sugar transporter SWEET</fullName>
    </recommendedName>
</protein>
<feature type="transmembrane region" description="Helical" evidence="10">
    <location>
        <begin position="198"/>
        <end position="219"/>
    </location>
</feature>
<evidence type="ECO:0000313" key="11">
    <source>
        <dbReference type="EMBL" id="CAE0440684.1"/>
    </source>
</evidence>
<keyword evidence="3" id="KW-0813">Transport</keyword>
<feature type="transmembrane region" description="Helical" evidence="10">
    <location>
        <begin position="80"/>
        <end position="96"/>
    </location>
</feature>
<dbReference type="InterPro" id="IPR047664">
    <property type="entry name" value="SWEET"/>
</dbReference>
<evidence type="ECO:0000256" key="5">
    <source>
        <dbReference type="ARBA" id="ARBA00022597"/>
    </source>
</evidence>
<evidence type="ECO:0000256" key="3">
    <source>
        <dbReference type="ARBA" id="ARBA00022448"/>
    </source>
</evidence>
<keyword evidence="8 10" id="KW-1133">Transmembrane helix</keyword>
<proteinExistence type="inferred from homology"/>
<accession>A0A7S3PIS3</accession>
<evidence type="ECO:0000256" key="10">
    <source>
        <dbReference type="SAM" id="Phobius"/>
    </source>
</evidence>
<reference evidence="11" key="1">
    <citation type="submission" date="2021-01" db="EMBL/GenBank/DDBJ databases">
        <authorList>
            <person name="Corre E."/>
            <person name="Pelletier E."/>
            <person name="Niang G."/>
            <person name="Scheremetjew M."/>
            <person name="Finn R."/>
            <person name="Kale V."/>
            <person name="Holt S."/>
            <person name="Cochrane G."/>
            <person name="Meng A."/>
            <person name="Brown T."/>
            <person name="Cohen L."/>
        </authorList>
    </citation>
    <scope>NUCLEOTIDE SEQUENCE</scope>
    <source>
        <strain evidence="11">GSBS06</strain>
    </source>
</reference>
<evidence type="ECO:0000256" key="1">
    <source>
        <dbReference type="ARBA" id="ARBA00004651"/>
    </source>
</evidence>
<dbReference type="GO" id="GO:0051119">
    <property type="term" value="F:sugar transmembrane transporter activity"/>
    <property type="evidence" value="ECO:0007669"/>
    <property type="project" value="InterPro"/>
</dbReference>
<organism evidence="11">
    <name type="scientific">Aplanochytrium stocchinoi</name>
    <dbReference type="NCBI Taxonomy" id="215587"/>
    <lineage>
        <taxon>Eukaryota</taxon>
        <taxon>Sar</taxon>
        <taxon>Stramenopiles</taxon>
        <taxon>Bigyra</taxon>
        <taxon>Labyrinthulomycetes</taxon>
        <taxon>Thraustochytrida</taxon>
        <taxon>Thraustochytriidae</taxon>
        <taxon>Aplanochytrium</taxon>
    </lineage>
</organism>
<name>A0A7S3PIS3_9STRA</name>
<evidence type="ECO:0008006" key="12">
    <source>
        <dbReference type="Google" id="ProtNLM"/>
    </source>
</evidence>
<comment type="subcellular location">
    <subcellularLocation>
        <location evidence="1">Cell membrane</location>
        <topology evidence="1">Multi-pass membrane protein</topology>
    </subcellularLocation>
</comment>
<dbReference type="GO" id="GO:0005886">
    <property type="term" value="C:plasma membrane"/>
    <property type="evidence" value="ECO:0007669"/>
    <property type="project" value="UniProtKB-SubCell"/>
</dbReference>
<keyword evidence="4" id="KW-1003">Cell membrane</keyword>
<feature type="transmembrane region" description="Helical" evidence="10">
    <location>
        <begin position="174"/>
        <end position="192"/>
    </location>
</feature>
<dbReference type="Pfam" id="PF03083">
    <property type="entry name" value="MtN3_slv"/>
    <property type="match status" value="2"/>
</dbReference>
<evidence type="ECO:0000256" key="4">
    <source>
        <dbReference type="ARBA" id="ARBA00022475"/>
    </source>
</evidence>
<feature type="transmembrane region" description="Helical" evidence="10">
    <location>
        <begin position="138"/>
        <end position="162"/>
    </location>
</feature>
<evidence type="ECO:0000256" key="8">
    <source>
        <dbReference type="ARBA" id="ARBA00022989"/>
    </source>
</evidence>
<dbReference type="PANTHER" id="PTHR10791">
    <property type="entry name" value="RAG1-ACTIVATING PROTEIN 1"/>
    <property type="match status" value="1"/>
</dbReference>
<dbReference type="AlphaFoldDB" id="A0A7S3PIS3"/>
<evidence type="ECO:0000256" key="7">
    <source>
        <dbReference type="ARBA" id="ARBA00022737"/>
    </source>
</evidence>
<keyword evidence="9 10" id="KW-0472">Membrane</keyword>
<dbReference type="InterPro" id="IPR004316">
    <property type="entry name" value="SWEET_rpt"/>
</dbReference>
<keyword evidence="7" id="KW-0677">Repeat</keyword>